<protein>
    <submittedName>
        <fullName evidence="5">Glutathione S-transferase</fullName>
    </submittedName>
</protein>
<dbReference type="Pfam" id="PF02798">
    <property type="entry name" value="GST_N"/>
    <property type="match status" value="1"/>
</dbReference>
<evidence type="ECO:0000313" key="6">
    <source>
        <dbReference type="Proteomes" id="UP000076842"/>
    </source>
</evidence>
<dbReference type="SFLD" id="SFLDS00019">
    <property type="entry name" value="Glutathione_Transferase_(cytos"/>
    <property type="match status" value="1"/>
</dbReference>
<dbReference type="EMBL" id="KV424161">
    <property type="protein sequence ID" value="KZT50553.1"/>
    <property type="molecule type" value="Genomic_DNA"/>
</dbReference>
<dbReference type="PANTHER" id="PTHR44051">
    <property type="entry name" value="GLUTATHIONE S-TRANSFERASE-RELATED"/>
    <property type="match status" value="1"/>
</dbReference>
<feature type="domain" description="GST C-terminal" evidence="4">
    <location>
        <begin position="148"/>
        <end position="288"/>
    </location>
</feature>
<comment type="similarity">
    <text evidence="1 2">Belongs to the GST superfamily.</text>
</comment>
<dbReference type="SFLD" id="SFLDG01151">
    <property type="entry name" value="Main.2:_Nu-like"/>
    <property type="match status" value="1"/>
</dbReference>
<evidence type="ECO:0000256" key="1">
    <source>
        <dbReference type="ARBA" id="ARBA00007409"/>
    </source>
</evidence>
<evidence type="ECO:0000259" key="3">
    <source>
        <dbReference type="PROSITE" id="PS50404"/>
    </source>
</evidence>
<gene>
    <name evidence="5" type="ORF">CALCODRAFT_180478</name>
</gene>
<dbReference type="STRING" id="1353952.A0A165CBW5"/>
<dbReference type="SUPFAM" id="SSF47616">
    <property type="entry name" value="GST C-terminal domain-like"/>
    <property type="match status" value="1"/>
</dbReference>
<dbReference type="Gene3D" id="1.20.1050.10">
    <property type="match status" value="1"/>
</dbReference>
<reference evidence="5 6" key="1">
    <citation type="journal article" date="2016" name="Mol. Biol. Evol.">
        <title>Comparative Genomics of Early-Diverging Mushroom-Forming Fungi Provides Insights into the Origins of Lignocellulose Decay Capabilities.</title>
        <authorList>
            <person name="Nagy L.G."/>
            <person name="Riley R."/>
            <person name="Tritt A."/>
            <person name="Adam C."/>
            <person name="Daum C."/>
            <person name="Floudas D."/>
            <person name="Sun H."/>
            <person name="Yadav J.S."/>
            <person name="Pangilinan J."/>
            <person name="Larsson K.H."/>
            <person name="Matsuura K."/>
            <person name="Barry K."/>
            <person name="Labutti K."/>
            <person name="Kuo R."/>
            <person name="Ohm R.A."/>
            <person name="Bhattacharya S.S."/>
            <person name="Shirouzu T."/>
            <person name="Yoshinaga Y."/>
            <person name="Martin F.M."/>
            <person name="Grigoriev I.V."/>
            <person name="Hibbett D.S."/>
        </authorList>
    </citation>
    <scope>NUCLEOTIDE SEQUENCE [LARGE SCALE GENOMIC DNA]</scope>
    <source>
        <strain evidence="5 6">HHB12733</strain>
    </source>
</reference>
<dbReference type="InterPro" id="IPR004045">
    <property type="entry name" value="Glutathione_S-Trfase_N"/>
</dbReference>
<dbReference type="InterPro" id="IPR036282">
    <property type="entry name" value="Glutathione-S-Trfase_C_sf"/>
</dbReference>
<keyword evidence="5" id="KW-0808">Transferase</keyword>
<evidence type="ECO:0000259" key="4">
    <source>
        <dbReference type="PROSITE" id="PS50405"/>
    </source>
</evidence>
<dbReference type="InterPro" id="IPR040079">
    <property type="entry name" value="Glutathione_S-Trfase"/>
</dbReference>
<keyword evidence="6" id="KW-1185">Reference proteome</keyword>
<organism evidence="5 6">
    <name type="scientific">Calocera cornea HHB12733</name>
    <dbReference type="NCBI Taxonomy" id="1353952"/>
    <lineage>
        <taxon>Eukaryota</taxon>
        <taxon>Fungi</taxon>
        <taxon>Dikarya</taxon>
        <taxon>Basidiomycota</taxon>
        <taxon>Agaricomycotina</taxon>
        <taxon>Dacrymycetes</taxon>
        <taxon>Dacrymycetales</taxon>
        <taxon>Dacrymycetaceae</taxon>
        <taxon>Calocera</taxon>
    </lineage>
</organism>
<dbReference type="Gene3D" id="3.40.30.10">
    <property type="entry name" value="Glutaredoxin"/>
    <property type="match status" value="1"/>
</dbReference>
<dbReference type="AlphaFoldDB" id="A0A165CBW5"/>
<dbReference type="CDD" id="cd03048">
    <property type="entry name" value="GST_N_Ure2p_like"/>
    <property type="match status" value="1"/>
</dbReference>
<proteinExistence type="inferred from homology"/>
<dbReference type="Pfam" id="PF00043">
    <property type="entry name" value="GST_C"/>
    <property type="match status" value="1"/>
</dbReference>
<sequence length="302" mass="34027">MSLPLQSLRNVALRRIQLLNRSFTAPAPNAAPAPVRFTSTAATATAMSKPFTLWTAATPNGYKVSIYLEELKAAYGADKIDYEVKSLSFQKNEQKEPWFIKINPNGRIPAFTDHKRNDFNVFESAAILLYLAQHYDPEHKFSFDPVTQPDEYSESLQWIFFAHGGLGPIQGQANHFYRYAPEKIPYGITRYLNETKRLYEVLEIRLTQDGGRDYLAGAGKGKYSIADMNAFGWVRAWNWCGIENLDFVPHVAAWLERIAARPAVEIGVTVPSGGHKANLSKEEQDKIAEEARKWIMAGNAPK</sequence>
<dbReference type="PROSITE" id="PS50405">
    <property type="entry name" value="GST_CTER"/>
    <property type="match status" value="1"/>
</dbReference>
<dbReference type="InterPro" id="IPR036249">
    <property type="entry name" value="Thioredoxin-like_sf"/>
</dbReference>
<evidence type="ECO:0000256" key="2">
    <source>
        <dbReference type="RuleBase" id="RU003494"/>
    </source>
</evidence>
<dbReference type="OrthoDB" id="422574at2759"/>
<evidence type="ECO:0000313" key="5">
    <source>
        <dbReference type="EMBL" id="KZT50553.1"/>
    </source>
</evidence>
<dbReference type="InParanoid" id="A0A165CBW5"/>
<dbReference type="SUPFAM" id="SSF52833">
    <property type="entry name" value="Thioredoxin-like"/>
    <property type="match status" value="1"/>
</dbReference>
<dbReference type="InterPro" id="IPR004046">
    <property type="entry name" value="GST_C"/>
</dbReference>
<dbReference type="GO" id="GO:0016740">
    <property type="term" value="F:transferase activity"/>
    <property type="evidence" value="ECO:0007669"/>
    <property type="project" value="UniProtKB-KW"/>
</dbReference>
<dbReference type="PROSITE" id="PS50404">
    <property type="entry name" value="GST_NTER"/>
    <property type="match status" value="1"/>
</dbReference>
<dbReference type="Proteomes" id="UP000076842">
    <property type="component" value="Unassembled WGS sequence"/>
</dbReference>
<dbReference type="PANTHER" id="PTHR44051:SF8">
    <property type="entry name" value="GLUTATHIONE S-TRANSFERASE GSTA"/>
    <property type="match status" value="1"/>
</dbReference>
<dbReference type="InterPro" id="IPR010987">
    <property type="entry name" value="Glutathione-S-Trfase_C-like"/>
</dbReference>
<feature type="domain" description="GST N-terminal" evidence="3">
    <location>
        <begin position="55"/>
        <end position="139"/>
    </location>
</feature>
<accession>A0A165CBW5</accession>
<name>A0A165CBW5_9BASI</name>
<dbReference type="SFLD" id="SFLDG00358">
    <property type="entry name" value="Main_(cytGST)"/>
    <property type="match status" value="1"/>
</dbReference>